<reference evidence="1 2" key="1">
    <citation type="submission" date="2017-07" db="EMBL/GenBank/DDBJ databases">
        <title>Phenotypical and genomic characterization of a clinical isolate of Shewanella bicestrii sp. nov. producing an extended-spectrum beta-lactamase and a new oxacillinase variant.</title>
        <authorList>
            <person name="Jousset A.B."/>
            <person name="Bonnin R.A."/>
            <person name="Girlich D."/>
            <person name="Dabos L."/>
            <person name="Potron A."/>
            <person name="Dortet L."/>
            <person name="Glaser P."/>
            <person name="Naas T."/>
        </authorList>
    </citation>
    <scope>NUCLEOTIDE SEQUENCE [LARGE SCALE GENOMIC DNA]</scope>
    <source>
        <strain evidence="1 2">JAB-1</strain>
    </source>
</reference>
<keyword evidence="2" id="KW-1185">Reference proteome</keyword>
<dbReference type="Proteomes" id="UP000198367">
    <property type="component" value="Chromosome"/>
</dbReference>
<protein>
    <submittedName>
        <fullName evidence="1">Uncharacterized protein</fullName>
    </submittedName>
</protein>
<dbReference type="KEGG" id="sbj:CF168_07325"/>
<proteinExistence type="predicted"/>
<dbReference type="SUPFAM" id="SSF53756">
    <property type="entry name" value="UDP-Glycosyltransferase/glycogen phosphorylase"/>
    <property type="match status" value="1"/>
</dbReference>
<accession>A0A220UKJ5</accession>
<dbReference type="Gene3D" id="3.40.50.2000">
    <property type="entry name" value="Glycogen Phosphorylase B"/>
    <property type="match status" value="1"/>
</dbReference>
<sequence>MNFSNDIILTIDLIFIEAKLDNESFSYLSTLKSAYEQIDEYNKEQVIQHYLTNQPPIDNLNSLYFFLFDLTKNSRFLEKIINSCPPNMSPQSFYEIYWNIGNRLFTNSTPVNTTSLRNIFKNLSNDMNNWLKLYKYKNKKNVNQVKNIVILSPQILGMRHSPTRESFNIACHLETYHNCNVTIINSNGFNYHNTLGLINPTGFNVNKDLNGTSELNINYMQFKDKKIKIISIEKQMMSSRKVLDILDILKSLDTDAVISHGENLLVQEAIFGIYPSIFATTGGVVPFAHCDSYFVPGSLFDDNHRELASKYEHNDFMLENMLVTPEGKADIPASKEKLGLDNNSFIYLVVSTRMDREVTPEFIEICNGLIKSNENAHIIFSGTDSFSLSSNFDAELIDRKKVINIGFQDDLASVCLMADVYLNPKRIGGGTSSQTAIINGLPVVTLNYGHISNIVPEERRFSNWKEYMQYALELQNDNFLQSETNLFSSHFHTNMNSQLQIEKIYNKLCDIAIRKYS</sequence>
<organism evidence="1 2">
    <name type="scientific">Shewanella bicestrii</name>
    <dbReference type="NCBI Taxonomy" id="2018305"/>
    <lineage>
        <taxon>Bacteria</taxon>
        <taxon>Pseudomonadati</taxon>
        <taxon>Pseudomonadota</taxon>
        <taxon>Gammaproteobacteria</taxon>
        <taxon>Alteromonadales</taxon>
        <taxon>Shewanellaceae</taxon>
        <taxon>Shewanella</taxon>
    </lineage>
</organism>
<evidence type="ECO:0000313" key="1">
    <source>
        <dbReference type="EMBL" id="ASK68707.1"/>
    </source>
</evidence>
<dbReference type="EMBL" id="CP022358">
    <property type="protein sequence ID" value="ASK68707.1"/>
    <property type="molecule type" value="Genomic_DNA"/>
</dbReference>
<dbReference type="RefSeq" id="WP_089067461.1">
    <property type="nucleotide sequence ID" value="NZ_CP022358.1"/>
</dbReference>
<evidence type="ECO:0000313" key="2">
    <source>
        <dbReference type="Proteomes" id="UP000198367"/>
    </source>
</evidence>
<name>A0A220UKJ5_9GAMM</name>
<gene>
    <name evidence="1" type="ORF">CF168_07325</name>
</gene>
<dbReference type="AlphaFoldDB" id="A0A220UKJ5"/>